<evidence type="ECO:0000313" key="2">
    <source>
        <dbReference type="EMBL" id="TPH15966.1"/>
    </source>
</evidence>
<reference evidence="2 3" key="1">
    <citation type="submission" date="2019-01" db="EMBL/GenBank/DDBJ databases">
        <title>Litorilituus lipolytica sp. nov., isolated from intertidal sand of the Yellow Sea in China.</title>
        <authorList>
            <person name="Liu A."/>
        </authorList>
    </citation>
    <scope>NUCLEOTIDE SEQUENCE [LARGE SCALE GENOMIC DNA]</scope>
    <source>
        <strain evidence="2 3">RZ04</strain>
    </source>
</reference>
<name>A0A502KWR6_9GAMM</name>
<protein>
    <recommendedName>
        <fullName evidence="1">Calcium/calmodulin-dependent protein kinase II association-domain domain-containing protein</fullName>
    </recommendedName>
</protein>
<dbReference type="AlphaFoldDB" id="A0A502KWR6"/>
<evidence type="ECO:0000259" key="1">
    <source>
        <dbReference type="Pfam" id="PF08332"/>
    </source>
</evidence>
<dbReference type="Gene3D" id="3.10.450.50">
    <property type="match status" value="1"/>
</dbReference>
<dbReference type="GO" id="GO:0005516">
    <property type="term" value="F:calmodulin binding"/>
    <property type="evidence" value="ECO:0007669"/>
    <property type="project" value="InterPro"/>
</dbReference>
<accession>A0A502KWR6</accession>
<dbReference type="EMBL" id="SAWY01000017">
    <property type="protein sequence ID" value="TPH15966.1"/>
    <property type="molecule type" value="Genomic_DNA"/>
</dbReference>
<keyword evidence="3" id="KW-1185">Reference proteome</keyword>
<gene>
    <name evidence="2" type="ORF">EPA86_07615</name>
</gene>
<feature type="domain" description="Calcium/calmodulin-dependent protein kinase II association-domain" evidence="1">
    <location>
        <begin position="37"/>
        <end position="159"/>
    </location>
</feature>
<dbReference type="InterPro" id="IPR032710">
    <property type="entry name" value="NTF2-like_dom_sf"/>
</dbReference>
<dbReference type="GO" id="GO:0004683">
    <property type="term" value="F:calcium/calmodulin-dependent protein kinase activity"/>
    <property type="evidence" value="ECO:0007669"/>
    <property type="project" value="InterPro"/>
</dbReference>
<dbReference type="Proteomes" id="UP000315303">
    <property type="component" value="Unassembled WGS sequence"/>
</dbReference>
<dbReference type="SUPFAM" id="SSF54427">
    <property type="entry name" value="NTF2-like"/>
    <property type="match status" value="1"/>
</dbReference>
<proteinExistence type="predicted"/>
<dbReference type="InterPro" id="IPR013543">
    <property type="entry name" value="Ca/CaM-dep_prot_kinase-assoc"/>
</dbReference>
<organism evidence="2 3">
    <name type="scientific">Litorilituus lipolyticus</name>
    <dbReference type="NCBI Taxonomy" id="2491017"/>
    <lineage>
        <taxon>Bacteria</taxon>
        <taxon>Pseudomonadati</taxon>
        <taxon>Pseudomonadota</taxon>
        <taxon>Gammaproteobacteria</taxon>
        <taxon>Alteromonadales</taxon>
        <taxon>Colwelliaceae</taxon>
        <taxon>Litorilituus</taxon>
    </lineage>
</organism>
<dbReference type="RefSeq" id="WP_140602841.1">
    <property type="nucleotide sequence ID" value="NZ_SAWY01000017.1"/>
</dbReference>
<dbReference type="OrthoDB" id="838356at2"/>
<comment type="caution">
    <text evidence="2">The sequence shown here is derived from an EMBL/GenBank/DDBJ whole genome shotgun (WGS) entry which is preliminary data.</text>
</comment>
<evidence type="ECO:0000313" key="3">
    <source>
        <dbReference type="Proteomes" id="UP000315303"/>
    </source>
</evidence>
<dbReference type="Pfam" id="PF08332">
    <property type="entry name" value="CaMKII_AD"/>
    <property type="match status" value="1"/>
</dbReference>
<sequence>MQIVLLQLLQILAKTFLVLALTTLFNVAIAKKDIEVELNSMWQEMSRTIAIGDINGYRDTFHQDATLVLGEKHTSYHINKAFKRWSLGFDKVKSGQHKVNVEFRFSNRIHDESTAYETGMYYYELVDERGDKTIYYVNLEALAIKVQGKWQVMMEYQKSAGTVEQWNQLKTLK</sequence>